<dbReference type="AlphaFoldDB" id="A0A8E0RVE0"/>
<sequence>MRWALETFRWTVYLGFPIASLALITLPSRRHLKECAERVAHFDMTGKDPCPDNPMSLEQARSVMPRSTRAINQV</sequence>
<keyword evidence="1" id="KW-0812">Transmembrane</keyword>
<comment type="caution">
    <text evidence="2">The sequence shown here is derived from an EMBL/GenBank/DDBJ whole genome shotgun (WGS) entry which is preliminary data.</text>
</comment>
<dbReference type="Proteomes" id="UP000728185">
    <property type="component" value="Unassembled WGS sequence"/>
</dbReference>
<evidence type="ECO:0000313" key="2">
    <source>
        <dbReference type="EMBL" id="KAA0193851.1"/>
    </source>
</evidence>
<proteinExistence type="predicted"/>
<evidence type="ECO:0000256" key="1">
    <source>
        <dbReference type="SAM" id="Phobius"/>
    </source>
</evidence>
<reference evidence="2" key="1">
    <citation type="submission" date="2019-05" db="EMBL/GenBank/DDBJ databases">
        <title>Annotation for the trematode Fasciolopsis buski.</title>
        <authorList>
            <person name="Choi Y.-J."/>
        </authorList>
    </citation>
    <scope>NUCLEOTIDE SEQUENCE</scope>
    <source>
        <strain evidence="2">HT</strain>
        <tissue evidence="2">Whole worm</tissue>
    </source>
</reference>
<protein>
    <submittedName>
        <fullName evidence="2">Uncharacterized protein</fullName>
    </submittedName>
</protein>
<organism evidence="2 3">
    <name type="scientific">Fasciolopsis buskii</name>
    <dbReference type="NCBI Taxonomy" id="27845"/>
    <lineage>
        <taxon>Eukaryota</taxon>
        <taxon>Metazoa</taxon>
        <taxon>Spiralia</taxon>
        <taxon>Lophotrochozoa</taxon>
        <taxon>Platyhelminthes</taxon>
        <taxon>Trematoda</taxon>
        <taxon>Digenea</taxon>
        <taxon>Plagiorchiida</taxon>
        <taxon>Echinostomata</taxon>
        <taxon>Echinostomatoidea</taxon>
        <taxon>Fasciolidae</taxon>
        <taxon>Fasciolopsis</taxon>
    </lineage>
</organism>
<keyword evidence="1" id="KW-1133">Transmembrane helix</keyword>
<accession>A0A8E0RVE0</accession>
<dbReference type="EMBL" id="LUCM01004751">
    <property type="protein sequence ID" value="KAA0193851.1"/>
    <property type="molecule type" value="Genomic_DNA"/>
</dbReference>
<dbReference type="OrthoDB" id="18175at2759"/>
<name>A0A8E0RVE0_9TREM</name>
<gene>
    <name evidence="2" type="ORF">FBUS_02113</name>
</gene>
<feature type="transmembrane region" description="Helical" evidence="1">
    <location>
        <begin position="12"/>
        <end position="28"/>
    </location>
</feature>
<keyword evidence="3" id="KW-1185">Reference proteome</keyword>
<keyword evidence="1" id="KW-0472">Membrane</keyword>
<evidence type="ECO:0000313" key="3">
    <source>
        <dbReference type="Proteomes" id="UP000728185"/>
    </source>
</evidence>